<evidence type="ECO:0000313" key="3">
    <source>
        <dbReference type="EMBL" id="TPG03905.1"/>
    </source>
</evidence>
<dbReference type="GO" id="GO:0035438">
    <property type="term" value="F:cyclic-di-GMP binding"/>
    <property type="evidence" value="ECO:0007669"/>
    <property type="project" value="InterPro"/>
</dbReference>
<evidence type="ECO:0000256" key="1">
    <source>
        <dbReference type="SAM" id="MobiDB-lite"/>
    </source>
</evidence>
<protein>
    <submittedName>
        <fullName evidence="3">PilZ domain-containing protein</fullName>
    </submittedName>
</protein>
<name>A0A502BRR9_9SPHN</name>
<evidence type="ECO:0000313" key="4">
    <source>
        <dbReference type="Proteomes" id="UP000318413"/>
    </source>
</evidence>
<reference evidence="3 4" key="1">
    <citation type="journal article" date="2019" name="Environ. Microbiol.">
        <title>Species interactions and distinct microbial communities in high Arctic permafrost affected cryosols are associated with the CH4 and CO2 gas fluxes.</title>
        <authorList>
            <person name="Altshuler I."/>
            <person name="Hamel J."/>
            <person name="Turney S."/>
            <person name="Magnuson E."/>
            <person name="Levesque R."/>
            <person name="Greer C."/>
            <person name="Whyte L.G."/>
        </authorList>
    </citation>
    <scope>NUCLEOTIDE SEQUENCE [LARGE SCALE GENOMIC DNA]</scope>
    <source>
        <strain evidence="3 4">S5.1</strain>
    </source>
</reference>
<gene>
    <name evidence="3" type="ORF">EAH84_15715</name>
</gene>
<dbReference type="OrthoDB" id="7472067at2"/>
<dbReference type="InterPro" id="IPR009875">
    <property type="entry name" value="PilZ_domain"/>
</dbReference>
<keyword evidence="4" id="KW-1185">Reference proteome</keyword>
<feature type="domain" description="PilZ" evidence="2">
    <location>
        <begin position="4"/>
        <end position="75"/>
    </location>
</feature>
<dbReference type="SUPFAM" id="SSF141371">
    <property type="entry name" value="PilZ domain-like"/>
    <property type="match status" value="1"/>
</dbReference>
<dbReference type="EMBL" id="RCZK01000041">
    <property type="protein sequence ID" value="TPG03905.1"/>
    <property type="molecule type" value="Genomic_DNA"/>
</dbReference>
<sequence>MLSATVERFGGGAPTKHRVRDLSPGGIRIDQATELRPGATVLIWVGILEAVGATVKWVAEGCAGLAFAEEIDPEHARARASSVPRPVAATAPVQASAPAPGAGWITDMQSPYRT</sequence>
<evidence type="ECO:0000259" key="2">
    <source>
        <dbReference type="Pfam" id="PF07238"/>
    </source>
</evidence>
<proteinExistence type="predicted"/>
<dbReference type="Proteomes" id="UP000318413">
    <property type="component" value="Unassembled WGS sequence"/>
</dbReference>
<feature type="compositionally biased region" description="Low complexity" evidence="1">
    <location>
        <begin position="86"/>
        <end position="100"/>
    </location>
</feature>
<comment type="caution">
    <text evidence="3">The sequence shown here is derived from an EMBL/GenBank/DDBJ whole genome shotgun (WGS) entry which is preliminary data.</text>
</comment>
<organism evidence="3 4">
    <name type="scientific">Sphingomonas oligophenolica</name>
    <dbReference type="NCBI Taxonomy" id="301154"/>
    <lineage>
        <taxon>Bacteria</taxon>
        <taxon>Pseudomonadati</taxon>
        <taxon>Pseudomonadota</taxon>
        <taxon>Alphaproteobacteria</taxon>
        <taxon>Sphingomonadales</taxon>
        <taxon>Sphingomonadaceae</taxon>
        <taxon>Sphingomonas</taxon>
    </lineage>
</organism>
<accession>A0A502BRR9</accession>
<feature type="region of interest" description="Disordered" evidence="1">
    <location>
        <begin position="75"/>
        <end position="114"/>
    </location>
</feature>
<dbReference type="AlphaFoldDB" id="A0A502BRR9"/>
<dbReference type="Pfam" id="PF07238">
    <property type="entry name" value="PilZ"/>
    <property type="match status" value="1"/>
</dbReference>